<dbReference type="CDD" id="cd17546">
    <property type="entry name" value="REC_hyHK_CKI1_RcsC-like"/>
    <property type="match status" value="1"/>
</dbReference>
<keyword evidence="8" id="KW-0418">Kinase</keyword>
<reference evidence="21" key="1">
    <citation type="submission" date="2021-11" db="EMBL/GenBank/DDBJ databases">
        <title>Genome sequence.</title>
        <authorList>
            <person name="Sun Q."/>
        </authorList>
    </citation>
    <scope>NUCLEOTIDE SEQUENCE</scope>
    <source>
        <strain evidence="21">JC732</strain>
    </source>
</reference>
<evidence type="ECO:0000259" key="20">
    <source>
        <dbReference type="PROSITE" id="PS50839"/>
    </source>
</evidence>
<dbReference type="SMART" id="SM00387">
    <property type="entry name" value="HATPase_c"/>
    <property type="match status" value="1"/>
</dbReference>
<keyword evidence="7" id="KW-0547">Nucleotide-binding</keyword>
<dbReference type="Pfam" id="PF13426">
    <property type="entry name" value="PAS_9"/>
    <property type="match status" value="1"/>
</dbReference>
<protein>
    <recommendedName>
        <fullName evidence="3">histidine kinase</fullName>
        <ecNumber evidence="3">2.7.13.3</ecNumber>
    </recommendedName>
</protein>
<dbReference type="InterPro" id="IPR000700">
    <property type="entry name" value="PAS-assoc_C"/>
</dbReference>
<dbReference type="PROSITE" id="PS50110">
    <property type="entry name" value="RESPONSE_REGULATORY"/>
    <property type="match status" value="1"/>
</dbReference>
<feature type="domain" description="Response regulatory" evidence="17">
    <location>
        <begin position="1004"/>
        <end position="1123"/>
    </location>
</feature>
<evidence type="ECO:0000256" key="1">
    <source>
        <dbReference type="ARBA" id="ARBA00000085"/>
    </source>
</evidence>
<dbReference type="GO" id="GO:0000155">
    <property type="term" value="F:phosphorelay sensor kinase activity"/>
    <property type="evidence" value="ECO:0007669"/>
    <property type="project" value="InterPro"/>
</dbReference>
<comment type="catalytic activity">
    <reaction evidence="1">
        <text>ATP + protein L-histidine = ADP + protein N-phospho-L-histidine.</text>
        <dbReference type="EC" id="2.7.13.3"/>
    </reaction>
</comment>
<dbReference type="SMART" id="SM00448">
    <property type="entry name" value="REC"/>
    <property type="match status" value="1"/>
</dbReference>
<dbReference type="Gene3D" id="3.30.450.20">
    <property type="entry name" value="PAS domain"/>
    <property type="match status" value="1"/>
</dbReference>
<dbReference type="PROSITE" id="PS50112">
    <property type="entry name" value="PAS"/>
    <property type="match status" value="1"/>
</dbReference>
<dbReference type="EC" id="2.7.13.3" evidence="3"/>
<dbReference type="CDD" id="cd00082">
    <property type="entry name" value="HisKA"/>
    <property type="match status" value="1"/>
</dbReference>
<dbReference type="SMART" id="SM01079">
    <property type="entry name" value="CHASE"/>
    <property type="match status" value="1"/>
</dbReference>
<evidence type="ECO:0000256" key="7">
    <source>
        <dbReference type="ARBA" id="ARBA00022741"/>
    </source>
</evidence>
<dbReference type="NCBIfam" id="TIGR00229">
    <property type="entry name" value="sensory_box"/>
    <property type="match status" value="1"/>
</dbReference>
<feature type="transmembrane region" description="Helical" evidence="15">
    <location>
        <begin position="138"/>
        <end position="157"/>
    </location>
</feature>
<dbReference type="PROSITE" id="PS50113">
    <property type="entry name" value="PAC"/>
    <property type="match status" value="1"/>
</dbReference>
<dbReference type="CDD" id="cd00130">
    <property type="entry name" value="PAS"/>
    <property type="match status" value="1"/>
</dbReference>
<keyword evidence="5" id="KW-0808">Transferase</keyword>
<evidence type="ECO:0000259" key="18">
    <source>
        <dbReference type="PROSITE" id="PS50112"/>
    </source>
</evidence>
<dbReference type="Proteomes" id="UP001139103">
    <property type="component" value="Unassembled WGS sequence"/>
</dbReference>
<dbReference type="Pfam" id="PF02518">
    <property type="entry name" value="HATPase_c"/>
    <property type="match status" value="1"/>
</dbReference>
<dbReference type="Gene3D" id="1.10.287.130">
    <property type="match status" value="1"/>
</dbReference>
<evidence type="ECO:0000256" key="6">
    <source>
        <dbReference type="ARBA" id="ARBA00022692"/>
    </source>
</evidence>
<evidence type="ECO:0000256" key="12">
    <source>
        <dbReference type="ARBA" id="ARBA00023136"/>
    </source>
</evidence>
<dbReference type="InterPro" id="IPR003661">
    <property type="entry name" value="HisK_dim/P_dom"/>
</dbReference>
<feature type="transmembrane region" description="Helical" evidence="15">
    <location>
        <begin position="91"/>
        <end position="109"/>
    </location>
</feature>
<evidence type="ECO:0000313" key="22">
    <source>
        <dbReference type="Proteomes" id="UP001139103"/>
    </source>
</evidence>
<dbReference type="SMART" id="SM00091">
    <property type="entry name" value="PAS"/>
    <property type="match status" value="1"/>
</dbReference>
<dbReference type="AlphaFoldDB" id="A0A9X1MQL6"/>
<dbReference type="SUPFAM" id="SSF47384">
    <property type="entry name" value="Homodimeric domain of signal transducing histidine kinase"/>
    <property type="match status" value="1"/>
</dbReference>
<evidence type="ECO:0000256" key="9">
    <source>
        <dbReference type="ARBA" id="ARBA00022840"/>
    </source>
</evidence>
<dbReference type="PROSITE" id="PS50109">
    <property type="entry name" value="HIS_KIN"/>
    <property type="match status" value="1"/>
</dbReference>
<evidence type="ECO:0000256" key="15">
    <source>
        <dbReference type="SAM" id="Phobius"/>
    </source>
</evidence>
<evidence type="ECO:0000256" key="3">
    <source>
        <dbReference type="ARBA" id="ARBA00012438"/>
    </source>
</evidence>
<feature type="modified residue" description="4-aspartylphosphate" evidence="14">
    <location>
        <position position="1058"/>
    </location>
</feature>
<feature type="domain" description="PAC" evidence="19">
    <location>
        <begin position="675"/>
        <end position="729"/>
    </location>
</feature>
<dbReference type="Gene3D" id="3.30.565.10">
    <property type="entry name" value="Histidine kinase-like ATPase, C-terminal domain"/>
    <property type="match status" value="1"/>
</dbReference>
<dbReference type="Pfam" id="PF00072">
    <property type="entry name" value="Response_reg"/>
    <property type="match status" value="1"/>
</dbReference>
<dbReference type="InterPro" id="IPR042240">
    <property type="entry name" value="CHASE_sf"/>
</dbReference>
<dbReference type="Gene3D" id="3.30.450.350">
    <property type="entry name" value="CHASE domain"/>
    <property type="match status" value="1"/>
</dbReference>
<dbReference type="SUPFAM" id="SSF55874">
    <property type="entry name" value="ATPase domain of HSP90 chaperone/DNA topoisomerase II/histidine kinase"/>
    <property type="match status" value="1"/>
</dbReference>
<dbReference type="SUPFAM" id="SSF55785">
    <property type="entry name" value="PYP-like sensor domain (PAS domain)"/>
    <property type="match status" value="1"/>
</dbReference>
<dbReference type="SMART" id="SM00086">
    <property type="entry name" value="PAC"/>
    <property type="match status" value="1"/>
</dbReference>
<feature type="domain" description="PAS" evidence="18">
    <location>
        <begin position="603"/>
        <end position="674"/>
    </location>
</feature>
<feature type="transmembrane region" description="Helical" evidence="15">
    <location>
        <begin position="164"/>
        <end position="184"/>
    </location>
</feature>
<feature type="transmembrane region" description="Helical" evidence="15">
    <location>
        <begin position="63"/>
        <end position="79"/>
    </location>
</feature>
<dbReference type="CDD" id="cd16922">
    <property type="entry name" value="HATPase_EvgS-ArcB-TorS-like"/>
    <property type="match status" value="1"/>
</dbReference>
<dbReference type="InterPro" id="IPR036097">
    <property type="entry name" value="HisK_dim/P_sf"/>
</dbReference>
<evidence type="ECO:0000256" key="13">
    <source>
        <dbReference type="ARBA" id="ARBA00023306"/>
    </source>
</evidence>
<evidence type="ECO:0000256" key="14">
    <source>
        <dbReference type="PROSITE-ProRule" id="PRU00169"/>
    </source>
</evidence>
<evidence type="ECO:0000256" key="8">
    <source>
        <dbReference type="ARBA" id="ARBA00022777"/>
    </source>
</evidence>
<evidence type="ECO:0000256" key="11">
    <source>
        <dbReference type="ARBA" id="ARBA00023012"/>
    </source>
</evidence>
<dbReference type="InterPro" id="IPR006189">
    <property type="entry name" value="CHASE_dom"/>
</dbReference>
<dbReference type="PRINTS" id="PR00344">
    <property type="entry name" value="BCTRLSENSOR"/>
</dbReference>
<dbReference type="PROSITE" id="PS50839">
    <property type="entry name" value="CHASE"/>
    <property type="match status" value="1"/>
</dbReference>
<evidence type="ECO:0000259" key="19">
    <source>
        <dbReference type="PROSITE" id="PS50113"/>
    </source>
</evidence>
<dbReference type="Pfam" id="PF00512">
    <property type="entry name" value="HisKA"/>
    <property type="match status" value="1"/>
</dbReference>
<dbReference type="GO" id="GO:0005524">
    <property type="term" value="F:ATP binding"/>
    <property type="evidence" value="ECO:0007669"/>
    <property type="project" value="UniProtKB-KW"/>
</dbReference>
<name>A0A9X1MQL6_9BACT</name>
<dbReference type="InterPro" id="IPR005467">
    <property type="entry name" value="His_kinase_dom"/>
</dbReference>
<feature type="domain" description="Histidine kinase" evidence="16">
    <location>
        <begin position="754"/>
        <end position="973"/>
    </location>
</feature>
<evidence type="ECO:0000313" key="21">
    <source>
        <dbReference type="EMBL" id="MCC9630931.1"/>
    </source>
</evidence>
<evidence type="ECO:0000256" key="10">
    <source>
        <dbReference type="ARBA" id="ARBA00022989"/>
    </source>
</evidence>
<gene>
    <name evidence="21" type="ORF">LOC68_21280</name>
</gene>
<dbReference type="InterPro" id="IPR000014">
    <property type="entry name" value="PAS"/>
</dbReference>
<keyword evidence="6 15" id="KW-0812">Transmembrane</keyword>
<evidence type="ECO:0000259" key="16">
    <source>
        <dbReference type="PROSITE" id="PS50109"/>
    </source>
</evidence>
<dbReference type="Pfam" id="PF03924">
    <property type="entry name" value="CHASE"/>
    <property type="match status" value="1"/>
</dbReference>
<dbReference type="PANTHER" id="PTHR43047">
    <property type="entry name" value="TWO-COMPONENT HISTIDINE PROTEIN KINASE"/>
    <property type="match status" value="1"/>
</dbReference>
<dbReference type="SUPFAM" id="SSF52172">
    <property type="entry name" value="CheY-like"/>
    <property type="match status" value="1"/>
</dbReference>
<dbReference type="InterPro" id="IPR004358">
    <property type="entry name" value="Sig_transdc_His_kin-like_C"/>
</dbReference>
<keyword evidence="9" id="KW-0067">ATP-binding</keyword>
<feature type="domain" description="CHASE" evidence="20">
    <location>
        <begin position="308"/>
        <end position="535"/>
    </location>
</feature>
<evidence type="ECO:0000259" key="17">
    <source>
        <dbReference type="PROSITE" id="PS50110"/>
    </source>
</evidence>
<keyword evidence="11" id="KW-0902">Two-component regulatory system</keyword>
<organism evidence="21 22">
    <name type="scientific">Blastopirellula sediminis</name>
    <dbReference type="NCBI Taxonomy" id="2894196"/>
    <lineage>
        <taxon>Bacteria</taxon>
        <taxon>Pseudomonadati</taxon>
        <taxon>Planctomycetota</taxon>
        <taxon>Planctomycetia</taxon>
        <taxon>Pirellulales</taxon>
        <taxon>Pirellulaceae</taxon>
        <taxon>Blastopirellula</taxon>
    </lineage>
</organism>
<dbReference type="FunFam" id="3.30.565.10:FF:000010">
    <property type="entry name" value="Sensor histidine kinase RcsC"/>
    <property type="match status" value="1"/>
</dbReference>
<dbReference type="InterPro" id="IPR001610">
    <property type="entry name" value="PAC"/>
</dbReference>
<keyword evidence="10 15" id="KW-1133">Transmembrane helix</keyword>
<dbReference type="RefSeq" id="WP_230222476.1">
    <property type="nucleotide sequence ID" value="NZ_JAJKFT010000010.1"/>
</dbReference>
<comment type="caution">
    <text evidence="21">The sequence shown here is derived from an EMBL/GenBank/DDBJ whole genome shotgun (WGS) entry which is preliminary data.</text>
</comment>
<feature type="transmembrane region" description="Helical" evidence="15">
    <location>
        <begin position="20"/>
        <end position="43"/>
    </location>
</feature>
<dbReference type="GO" id="GO:0009927">
    <property type="term" value="F:histidine phosphotransfer kinase activity"/>
    <property type="evidence" value="ECO:0007669"/>
    <property type="project" value="TreeGrafter"/>
</dbReference>
<evidence type="ECO:0000256" key="5">
    <source>
        <dbReference type="ARBA" id="ARBA00022679"/>
    </source>
</evidence>
<dbReference type="InterPro" id="IPR036890">
    <property type="entry name" value="HATPase_C_sf"/>
</dbReference>
<sequence>MPNEPSQPSERRASSTIDAAWLIIAARVLLCLSLGVSLMVLAAWPAGWESLRSIIDGLPTMKVNTAIGLALLAFAGLLRTQAISSQSKLHYFPKFVALLAIVLGIASLVQDVTAIDLGIATLLCDDPASVAAGKTPGLMSPGSALGIILLGFGLVFWRGPVKRLGMAGTIGGGVIGVVGIALFLSRATVLRDLHLYSTTAIHTAMLLAAISVGVLLTRRGLNLALTVEDPMLLKKELRRARPLAGLVCITLAVGLLVTIFLVRDSQRHIHYANYTSFLRRSELLSDEIQRRSNLCIYGLKGARGMYTGSERVERNEFKAYVQSRDLPAEFPGAIGFGMIKRVPRIEIDQFVALERADNAPDFAVHSLGDEPVAYIIQHIYPLDANRRAWGFDVGSENVRRTAIEKAIRSGEPTITGMIHLLQDDVIRAGFLYYVPVYKNGTNPQTPEQRETDLAGVLYAPIILERSLDHMGDLVDAGLDFEIFDGDEQSQRTHLYDHDDHLTNSTELDFDEEAYAGRLFSHSTSIMVGGRKWTITTSTLPPFEAEIDRVTPAFFGIGGAALSLLLAGIVWAMGLSQSRALTLAEDMTHELRVSEQMATHAAEEAERLAKIVRRTNNAVIITDVSGKIEWVNDGFTRLSGYSLQESFGKRPSELLYGPNSNPEAIERLSDALRLRASTNAEIVNYAKDGREYVVATEIAPLTDSSGTLTGFMLIESDITEKCAAETRLKSLNSELTMAHQEAERASKIKSEFLANMSHEIRTPMTAIIGFSDMLLEEDVPDAEKRKAVSTIQRNGNHLLELINDILDLSKVEAGKFDIELRAMDPAETLRDIQELMSDRARSQENELVFERLGKLPQTIRCDSTRLKQALLNLVGNAIKFTKKGVVKVTAQCDFEREQLIFKVIDSGIGMSPEQLQHVFQPFRQADTSTTRKFGGTGLGLTITKRIAELLGGDITVESELGRGSTFTLGVATGDISQVSVSAPLETQDASKPQVTAAASIKLSGRILLVEDGPDNRKLISFILNKAGADVTIAENGKLGLDAALEAWQAGSPYDVILMDMQMPVMDGYTAAGRLRNAGYVGQIIALTAHAMRGDINKCLDAGCDAYLTKPIERKSFLIEIASRIQMTAMQTQAVKS</sequence>
<feature type="transmembrane region" description="Helical" evidence="15">
    <location>
        <begin position="243"/>
        <end position="262"/>
    </location>
</feature>
<keyword evidence="22" id="KW-1185">Reference proteome</keyword>
<keyword evidence="13" id="KW-0131">Cell cycle</keyword>
<evidence type="ECO:0000256" key="2">
    <source>
        <dbReference type="ARBA" id="ARBA00004370"/>
    </source>
</evidence>
<dbReference type="InterPro" id="IPR003594">
    <property type="entry name" value="HATPase_dom"/>
</dbReference>
<dbReference type="InterPro" id="IPR001789">
    <property type="entry name" value="Sig_transdc_resp-reg_receiver"/>
</dbReference>
<comment type="subcellular location">
    <subcellularLocation>
        <location evidence="2">Membrane</location>
    </subcellularLocation>
</comment>
<dbReference type="InterPro" id="IPR035965">
    <property type="entry name" value="PAS-like_dom_sf"/>
</dbReference>
<evidence type="ECO:0000256" key="4">
    <source>
        <dbReference type="ARBA" id="ARBA00022553"/>
    </source>
</evidence>
<keyword evidence="12 15" id="KW-0472">Membrane</keyword>
<dbReference type="GO" id="GO:0005886">
    <property type="term" value="C:plasma membrane"/>
    <property type="evidence" value="ECO:0007669"/>
    <property type="project" value="TreeGrafter"/>
</dbReference>
<dbReference type="InterPro" id="IPR011006">
    <property type="entry name" value="CheY-like_superfamily"/>
</dbReference>
<dbReference type="EMBL" id="JAJKFT010000010">
    <property type="protein sequence ID" value="MCC9630931.1"/>
    <property type="molecule type" value="Genomic_DNA"/>
</dbReference>
<feature type="transmembrane region" description="Helical" evidence="15">
    <location>
        <begin position="196"/>
        <end position="216"/>
    </location>
</feature>
<keyword evidence="4 14" id="KW-0597">Phosphoprotein</keyword>
<accession>A0A9X1MQL6</accession>
<proteinExistence type="predicted"/>
<dbReference type="PANTHER" id="PTHR43047:SF72">
    <property type="entry name" value="OSMOSENSING HISTIDINE PROTEIN KINASE SLN1"/>
    <property type="match status" value="1"/>
</dbReference>
<dbReference type="SMART" id="SM00388">
    <property type="entry name" value="HisKA"/>
    <property type="match status" value="1"/>
</dbReference>
<dbReference type="Gene3D" id="3.40.50.2300">
    <property type="match status" value="1"/>
</dbReference>
<dbReference type="FunFam" id="1.10.287.130:FF:000038">
    <property type="entry name" value="Sensory transduction histidine kinase"/>
    <property type="match status" value="1"/>
</dbReference>